<reference evidence="3 4" key="1">
    <citation type="journal article" date="2020" name="J Geophys Res Biogeosci">
        <title>Magnetotaxis as an Adaptation to Enable Bacterial Shuttling of Microbial Sulfur and Sulfur Cycling Across Aquatic Oxic#Anoxic Interfaces.</title>
        <authorList>
            <person name="Li J."/>
            <person name="Liu P."/>
            <person name="Wang J."/>
            <person name="Roberts A.P."/>
            <person name="Pan Y."/>
        </authorList>
    </citation>
    <scope>NUCLEOTIDE SEQUENCE [LARGE SCALE GENOMIC DNA]</scope>
    <source>
        <strain evidence="3 4">MYR-1_YQ</strain>
    </source>
</reference>
<evidence type="ECO:0000259" key="2">
    <source>
        <dbReference type="Pfam" id="PF13205"/>
    </source>
</evidence>
<dbReference type="InterPro" id="IPR032812">
    <property type="entry name" value="SbsA_Ig"/>
</dbReference>
<comment type="caution">
    <text evidence="3">The sequence shown here is derived from an EMBL/GenBank/DDBJ whole genome shotgun (WGS) entry which is preliminary data.</text>
</comment>
<evidence type="ECO:0000256" key="1">
    <source>
        <dbReference type="ARBA" id="ARBA00022729"/>
    </source>
</evidence>
<dbReference type="Pfam" id="PF13205">
    <property type="entry name" value="Big_5"/>
    <property type="match status" value="3"/>
</dbReference>
<evidence type="ECO:0000313" key="4">
    <source>
        <dbReference type="Proteomes" id="UP001196980"/>
    </source>
</evidence>
<feature type="domain" description="SbsA Ig-like" evidence="2">
    <location>
        <begin position="180"/>
        <end position="289"/>
    </location>
</feature>
<dbReference type="Proteomes" id="UP001196980">
    <property type="component" value="Unassembled WGS sequence"/>
</dbReference>
<keyword evidence="1" id="KW-0732">Signal</keyword>
<name>A0ABS6RY08_9BACT</name>
<organism evidence="3 4">
    <name type="scientific">Candidatus Magnetobacterium casense</name>
    <dbReference type="NCBI Taxonomy" id="1455061"/>
    <lineage>
        <taxon>Bacteria</taxon>
        <taxon>Pseudomonadati</taxon>
        <taxon>Nitrospirota</taxon>
        <taxon>Thermodesulfovibrionia</taxon>
        <taxon>Thermodesulfovibrionales</taxon>
        <taxon>Candidatus Magnetobacteriaceae</taxon>
        <taxon>Candidatus Magnetobacterium</taxon>
    </lineage>
</organism>
<proteinExistence type="predicted"/>
<evidence type="ECO:0000313" key="3">
    <source>
        <dbReference type="EMBL" id="MBV6341230.1"/>
    </source>
</evidence>
<dbReference type="RefSeq" id="WP_218251858.1">
    <property type="nucleotide sequence ID" value="NZ_JABXWD010000084.1"/>
</dbReference>
<dbReference type="EMBL" id="JABXWD010000084">
    <property type="protein sequence ID" value="MBV6341230.1"/>
    <property type="molecule type" value="Genomic_DNA"/>
</dbReference>
<accession>A0ABS6RY08</accession>
<feature type="domain" description="SbsA Ig-like" evidence="2">
    <location>
        <begin position="1024"/>
        <end position="1130"/>
    </location>
</feature>
<sequence>MSRFREFRFSVIADRFLMISLFIFLLLSPSSLTYANDRETPQGPIPAGPSGGATSSPNERIWHVDVNSDCQNADHRIDLVIDEEPGRITDTLLRLTAWDVDYNKLGGCVGRTPEIDHVYLNGKKVGQLQGATDSWSLNAFNISPGDLIKGTNKIMVDTDVTQTGCWCVAIGFVEVVGTVGFEITEFTPAKNSENVLWDKPDIVVKFSDELDTGTINRDTVKLDYRDKSGNWVDVDSTLANPSSKEINLIPTTDLKDGIRYRMRVIGGNNGVKNKSGATLNSTTQWTFWTMINLDGQTKDLYPPNATKDKLQITWFNTLRNKNLVRDKRVVNRIYVLWDKKDDVFELDQADFFAAYVTLDWGTGSKTTPSMIIERPDKYNKARKKRAENTINFDHDNAGGNETYKLTVEPWPQAQAEKRVFKKEAEATTVAARNLKTDVYVAGISGWFNGTDAVKVASAKGMFGDGASYTEEVFPIFEFEYTDKGEIVSGAGGFGMSNVGFEYNAERDQRSNKNSVPGNDAICENVRMVDVTDAGGNVTRLEEVDAVAKHMANMLGGNRFVVGLTPNNLLPITLNSNESCITGRSYPAEHVILLSESNFNESTVAHEVGHEYGLAITTGAGCTNKHNNDGTKIEGFRVHILTNLANKSFSEGNGEFDETDVNHCDGTSYKTPVVPVMYQNVQSAEFRWMRDDDYDHLFTSIPALMAASALSGDWLVVQGYLDASGAIGVMDPLYRLTQRNIGAPGGSGYTVSLRDASGGVIGGAGGTYTFGPSEFTEMDNAGDEVKGVSKVFIFTIPYDDTAQTLTLTGPVNTKTIDRASYGSAPSGVGFTYPTDGATLTGKVTLSWTGTDDQGKIYYRLEYSPDGIDWTPLAHGLTATTYSVDTTRFSSGANQKLALIAYDGFNSVRKEITISINNAVGVAHVVPGKGAKNVSKGIVSVDFVTPMDASTITNSTFTVKQYNVPVAGSVTYNSVLNRATFTPTDKLRSNTSYTASILGGANGIKDQYGNKMALTYTWTFQTVKFNTPPRVTSTVPKKGTTDISINPAIKVTFDKYILSNTLTTSSFIVVNASGAPASGSVTYDSANNSAIFTPSADLSPNTTYTATVTTAVTDTETPANGLESDYSWSFTTGTTKSSGVVINQVESDSGMDTNGDGFYDVLVIRVQAEVTKPGTFNLNAQLRDQNGLDIQWSSITESFSARGVYSIPLVFDGATIAAHGVDGPYIVTNLYIYSKSTLGVYNAMRGSYQTQPYNTSNFYSAIRLSPIPNISVAQDCTNTDVVNLESYAWHMSLPVSSLTYTKLLDTEPKAGVSINAKHMLDINPTAGFTGSSDVTIELKDSSGNRALYTVRVNVSPAYKFAGPGLYMISLSNQPADTKLSSVLKSIDGKYDGIWGYSNNQWHVYKQGSSLNNLDTIEPGKGYYISMKEAANLTTLGSAITSKTISLTKGWNLVGFNSMEAKPMADALNSIAGRYVAVFAYVNGKWMIYDPNNLAASDLTTMTPGYGYWIYAVSDTNWSLQ</sequence>
<keyword evidence="4" id="KW-1185">Reference proteome</keyword>
<feature type="domain" description="SbsA Ig-like" evidence="2">
    <location>
        <begin position="916"/>
        <end position="1020"/>
    </location>
</feature>
<protein>
    <submittedName>
        <fullName evidence="3">Ig-like domain-containing protein</fullName>
    </submittedName>
</protein>
<gene>
    <name evidence="3" type="ORF">HWQ67_06495</name>
</gene>